<dbReference type="GO" id="GO:0008483">
    <property type="term" value="F:transaminase activity"/>
    <property type="evidence" value="ECO:0007669"/>
    <property type="project" value="UniProtKB-KW"/>
</dbReference>
<evidence type="ECO:0000313" key="7">
    <source>
        <dbReference type="EMBL" id="MQM72105.1"/>
    </source>
</evidence>
<dbReference type="GO" id="GO:0047804">
    <property type="term" value="F:cysteine-S-conjugate beta-lyase activity"/>
    <property type="evidence" value="ECO:0007669"/>
    <property type="project" value="UniProtKB-EC"/>
</dbReference>
<dbReference type="InterPro" id="IPR015422">
    <property type="entry name" value="PyrdxlP-dep_Trfase_small"/>
</dbReference>
<evidence type="ECO:0000256" key="3">
    <source>
        <dbReference type="ARBA" id="ARBA00022898"/>
    </source>
</evidence>
<evidence type="ECO:0000259" key="6">
    <source>
        <dbReference type="Pfam" id="PF00155"/>
    </source>
</evidence>
<dbReference type="InterPro" id="IPR051798">
    <property type="entry name" value="Class-II_PLP-Dep_Aminotrans"/>
</dbReference>
<organism evidence="7 8">
    <name type="scientific">Candidatus Pseudoramibacter fermentans</name>
    <dbReference type="NCBI Taxonomy" id="2594427"/>
    <lineage>
        <taxon>Bacteria</taxon>
        <taxon>Bacillati</taxon>
        <taxon>Bacillota</taxon>
        <taxon>Clostridia</taxon>
        <taxon>Eubacteriales</taxon>
        <taxon>Eubacteriaceae</taxon>
        <taxon>Pseudoramibacter</taxon>
    </lineage>
</organism>
<dbReference type="Gene3D" id="3.90.1150.10">
    <property type="entry name" value="Aspartate Aminotransferase, domain 1"/>
    <property type="match status" value="1"/>
</dbReference>
<dbReference type="PANTHER" id="PTHR43525:SF1">
    <property type="entry name" value="PROTEIN MALY"/>
    <property type="match status" value="1"/>
</dbReference>
<dbReference type="Proteomes" id="UP000473648">
    <property type="component" value="Unassembled WGS sequence"/>
</dbReference>
<dbReference type="CDD" id="cd00609">
    <property type="entry name" value="AAT_like"/>
    <property type="match status" value="1"/>
</dbReference>
<dbReference type="AlphaFoldDB" id="A0A6L5GPC1"/>
<protein>
    <recommendedName>
        <fullName evidence="2">cysteine-S-conjugate beta-lyase</fullName>
        <ecNumber evidence="2">4.4.1.13</ecNumber>
    </recommendedName>
</protein>
<dbReference type="EC" id="4.4.1.13" evidence="2"/>
<proteinExistence type="inferred from homology"/>
<comment type="cofactor">
    <cofactor evidence="1">
        <name>pyridoxal 5'-phosphate</name>
        <dbReference type="ChEBI" id="CHEBI:597326"/>
    </cofactor>
</comment>
<keyword evidence="3" id="KW-0663">Pyridoxal phosphate</keyword>
<evidence type="ECO:0000256" key="1">
    <source>
        <dbReference type="ARBA" id="ARBA00001933"/>
    </source>
</evidence>
<dbReference type="SUPFAM" id="SSF53383">
    <property type="entry name" value="PLP-dependent transferases"/>
    <property type="match status" value="1"/>
</dbReference>
<feature type="domain" description="Aminotransferase class I/classII large" evidence="6">
    <location>
        <begin position="55"/>
        <end position="388"/>
    </location>
</feature>
<dbReference type="InterPro" id="IPR015424">
    <property type="entry name" value="PyrdxlP-dep_Trfase"/>
</dbReference>
<evidence type="ECO:0000256" key="2">
    <source>
        <dbReference type="ARBA" id="ARBA00012224"/>
    </source>
</evidence>
<keyword evidence="4" id="KW-0456">Lyase</keyword>
<reference evidence="7" key="1">
    <citation type="journal article" date="2020" name="Appl. Environ. Microbiol.">
        <title>Medium-Chain Fatty Acid Synthesis by 'Candidatus Weimeria bifida' gen. nov., sp. nov., and 'Candidatus Pseudoramibacter fermentans' sp. nov.</title>
        <authorList>
            <person name="Scarborough M.J."/>
            <person name="Myers K.S."/>
            <person name="Donohue T.J."/>
            <person name="Noguera D.R."/>
        </authorList>
    </citation>
    <scope>NUCLEOTIDE SEQUENCE</scope>
    <source>
        <strain evidence="7">EUB1.1</strain>
    </source>
</reference>
<evidence type="ECO:0000256" key="5">
    <source>
        <dbReference type="ARBA" id="ARBA00037974"/>
    </source>
</evidence>
<keyword evidence="7" id="KW-0808">Transferase</keyword>
<dbReference type="InterPro" id="IPR015421">
    <property type="entry name" value="PyrdxlP-dep_Trfase_major"/>
</dbReference>
<evidence type="ECO:0000256" key="4">
    <source>
        <dbReference type="ARBA" id="ARBA00023239"/>
    </source>
</evidence>
<comment type="caution">
    <text evidence="7">The sequence shown here is derived from an EMBL/GenBank/DDBJ whole genome shotgun (WGS) entry which is preliminary data.</text>
</comment>
<dbReference type="EMBL" id="VOGB01000003">
    <property type="protein sequence ID" value="MQM72105.1"/>
    <property type="molecule type" value="Genomic_DNA"/>
</dbReference>
<sequence length="404" mass="45093">MQYDFETVLDRRGKDAMAVDAVGSKALKGFSPSTPKPGFDVIPMWVADMNFPTARSIQDAIIARAKHPAFGYFAPSDAYYQAIINWHKRKGVDDLTKDVITYENGVLGGIVSTLKVFAAPGDAVLLHSPTYMGFTNCVRSNGFHIVHSPLKRDEAGVWRMDPEDMDKKIKANDIHVAIFCNPFNPCGRVWSREELEAALAVCEANDVFVIADEIWSDLLLNGHRYTPVQSVNAWAKTHTAAFYAPSKTFNLAGLIGSYSVIYNKTVRQRVRAIGQKTIYNAMNVFSEHALIGAYSDEGADWLSQLLPVLSNNVNFACNYVDAHFDGVTAFRSEGTYMLLLDCTDWLENHGITQKELLQKGWDVGVGWQDGHLFEAPTSIRLNLASPTHRIAEAFHRMDRYVFNA</sequence>
<accession>A0A6L5GPC1</accession>
<dbReference type="Gene3D" id="3.40.640.10">
    <property type="entry name" value="Type I PLP-dependent aspartate aminotransferase-like (Major domain)"/>
    <property type="match status" value="1"/>
</dbReference>
<gene>
    <name evidence="7" type="ORF">FRC53_01475</name>
</gene>
<dbReference type="GO" id="GO:0030170">
    <property type="term" value="F:pyridoxal phosphate binding"/>
    <property type="evidence" value="ECO:0007669"/>
    <property type="project" value="InterPro"/>
</dbReference>
<keyword evidence="8" id="KW-1185">Reference proteome</keyword>
<dbReference type="InterPro" id="IPR004839">
    <property type="entry name" value="Aminotransferase_I/II_large"/>
</dbReference>
<name>A0A6L5GPC1_9FIRM</name>
<comment type="similarity">
    <text evidence="5">Belongs to the class-II pyridoxal-phosphate-dependent aminotransferase family. MalY/PatB cystathionine beta-lyase subfamily.</text>
</comment>
<dbReference type="Pfam" id="PF00155">
    <property type="entry name" value="Aminotran_1_2"/>
    <property type="match status" value="1"/>
</dbReference>
<evidence type="ECO:0000313" key="8">
    <source>
        <dbReference type="Proteomes" id="UP000473648"/>
    </source>
</evidence>
<keyword evidence="7" id="KW-0032">Aminotransferase</keyword>
<dbReference type="PANTHER" id="PTHR43525">
    <property type="entry name" value="PROTEIN MALY"/>
    <property type="match status" value="1"/>
</dbReference>